<dbReference type="SMART" id="SM00358">
    <property type="entry name" value="DSRM"/>
    <property type="match status" value="1"/>
</dbReference>
<feature type="domain" description="DRBM" evidence="15">
    <location>
        <begin position="836"/>
        <end position="901"/>
    </location>
</feature>
<keyword evidence="12" id="KW-0464">Manganese</keyword>
<dbReference type="GO" id="GO:0000166">
    <property type="term" value="F:nucleotide binding"/>
    <property type="evidence" value="ECO:0007669"/>
    <property type="project" value="UniProtKB-KW"/>
</dbReference>
<dbReference type="AlphaFoldDB" id="A0A834FF11"/>
<feature type="domain" description="RNase III" evidence="16">
    <location>
        <begin position="653"/>
        <end position="811"/>
    </location>
</feature>
<evidence type="ECO:0000313" key="18">
    <source>
        <dbReference type="EMBL" id="KAF6732736.1"/>
    </source>
</evidence>
<keyword evidence="3" id="KW-0540">Nuclease</keyword>
<keyword evidence="10 13" id="KW-0694">RNA-binding</keyword>
<dbReference type="InterPro" id="IPR000999">
    <property type="entry name" value="RNase_III_dom"/>
</dbReference>
<evidence type="ECO:0000256" key="5">
    <source>
        <dbReference type="ARBA" id="ARBA00022737"/>
    </source>
</evidence>
<dbReference type="FunFam" id="1.10.1520.10:FF:000005">
    <property type="entry name" value="Putative endoribonuclease dicer"/>
    <property type="match status" value="1"/>
</dbReference>
<keyword evidence="9" id="KW-0460">Magnesium</keyword>
<dbReference type="SMART" id="SM00535">
    <property type="entry name" value="RIBOc"/>
    <property type="match status" value="2"/>
</dbReference>
<feature type="region of interest" description="Disordered" evidence="14">
    <location>
        <begin position="206"/>
        <end position="341"/>
    </location>
</feature>
<dbReference type="Gene3D" id="1.10.1520.10">
    <property type="entry name" value="Ribonuclease III domain"/>
    <property type="match status" value="2"/>
</dbReference>
<dbReference type="InterPro" id="IPR014720">
    <property type="entry name" value="dsRBD_dom"/>
</dbReference>
<sequence>MDFKFMEDIEKSEARTGIPTTKYTKQNPFTFKLEDYQDAVIIPRYRNFDQPHRFYVADVYTDLTPLSKFPSPEYETFAEYYKTKYNLDLSNLNQPLLDCRPHLLQTEPVDSSASEPERQSFASEQRGEEEGQMGEFTEQADPCSGAVRHPPHPRLPVEEGGVSAQHPVPPPLPADRRGAESPDCLYPNLDFGWKRSIDNKAFGSCPESCSEDGVCEHQEAGSSERSLPAHPGSSVPNLTNGTAEDGPQDEHLHQRQLSSSSSGLQSAEPESTSAPARAPSSSSPPQPSSECTPARTSHHALEATSGCQLSATAPTAPSADSTSEHQQGSSVGDSPKNLGPNPGLILQALTLSNASDGFNLERLEMLGDSFLKHAITTYLFCTYPDAHEGRLSYMRSKKVSNCNLYRLGKKKGLPSRMVVSIFDPPVNWLPPGYVVNQDKSSTDKVDSESKEELLTNGRPGNDFDDDDDDDDTGEELDELMLKEEPKDEVNMEDDLEYYKEHIREPAPSGMSAEEFDYSSWDAMCYLDPSKAGEEDDFVVGFWNPSEENCGTELGKQSISYDLHTEQCIADKSIADCVEALLGCYLTSCGERAAQMFLCSLGLKVLPSQPGTSKGSSSKTSSADLSYGWLKIPPRCMLDHPDAERTLQHLISGFENFEQKINYTFQNKAYLLQAFTHASYHYNTITDCYQRLEFLGDAILDYLITKHLYEDPRQHSPGVLTDLRSALVNNTIFASLAVKYDYHKYFKAISPELFHVIDDFVQFQLEKNEMQGMDSELRRSEEDEEKEEDIEVPKAMGDIFESLAGAIYMDSGMSLETVWQVYYPMMRPLIEKFSANVPRSPVRELLEMEPETAKFSPAERTYDGKVRVTVEVVGKGKFKGVGRSYRIAKSAAARRALRSLKANQPQVQNN</sequence>
<dbReference type="SUPFAM" id="SSF101690">
    <property type="entry name" value="PAZ domain"/>
    <property type="match status" value="1"/>
</dbReference>
<dbReference type="EMBL" id="WKFB01000183">
    <property type="protein sequence ID" value="KAF6732736.1"/>
    <property type="molecule type" value="Genomic_DNA"/>
</dbReference>
<protein>
    <submittedName>
        <fullName evidence="18">Endoribonuclease Dicer</fullName>
    </submittedName>
</protein>
<dbReference type="SMART" id="SM00949">
    <property type="entry name" value="PAZ"/>
    <property type="match status" value="1"/>
</dbReference>
<dbReference type="FunFam" id="3.30.160.20:FF:000015">
    <property type="entry name" value="endoribonuclease Dicer"/>
    <property type="match status" value="1"/>
</dbReference>
<reference evidence="18" key="1">
    <citation type="journal article" name="BMC Genomics">
        <title>Long-read sequencing and de novo genome assembly of marine medaka (Oryzias melastigma).</title>
        <authorList>
            <person name="Liang P."/>
            <person name="Saqib H.S.A."/>
            <person name="Ni X."/>
            <person name="Shen Y."/>
        </authorList>
    </citation>
    <scope>NUCLEOTIDE SEQUENCE</scope>
    <source>
        <strain evidence="18">Bigg-433</strain>
    </source>
</reference>
<dbReference type="InterPro" id="IPR036085">
    <property type="entry name" value="PAZ_dom_sf"/>
</dbReference>
<evidence type="ECO:0000256" key="8">
    <source>
        <dbReference type="ARBA" id="ARBA00022801"/>
    </source>
</evidence>
<evidence type="ECO:0000256" key="13">
    <source>
        <dbReference type="PROSITE-ProRule" id="PRU00266"/>
    </source>
</evidence>
<feature type="domain" description="PAZ" evidence="17">
    <location>
        <begin position="4"/>
        <end position="113"/>
    </location>
</feature>
<dbReference type="GO" id="GO:0070578">
    <property type="term" value="C:RISC-loading complex"/>
    <property type="evidence" value="ECO:0007669"/>
    <property type="project" value="TreeGrafter"/>
</dbReference>
<evidence type="ECO:0000256" key="1">
    <source>
        <dbReference type="ARBA" id="ARBA00001936"/>
    </source>
</evidence>
<dbReference type="SUPFAM" id="SSF54768">
    <property type="entry name" value="dsRNA-binding domain-like"/>
    <property type="match status" value="1"/>
</dbReference>
<evidence type="ECO:0000256" key="6">
    <source>
        <dbReference type="ARBA" id="ARBA00022741"/>
    </source>
</evidence>
<dbReference type="GO" id="GO:0006309">
    <property type="term" value="P:apoptotic DNA fragmentation"/>
    <property type="evidence" value="ECO:0007669"/>
    <property type="project" value="TreeGrafter"/>
</dbReference>
<evidence type="ECO:0000256" key="9">
    <source>
        <dbReference type="ARBA" id="ARBA00022842"/>
    </source>
</evidence>
<dbReference type="Gene3D" id="3.30.160.20">
    <property type="match status" value="1"/>
</dbReference>
<feature type="compositionally biased region" description="Acidic residues" evidence="14">
    <location>
        <begin position="462"/>
        <end position="473"/>
    </location>
</feature>
<evidence type="ECO:0000259" key="16">
    <source>
        <dbReference type="PROSITE" id="PS50142"/>
    </source>
</evidence>
<name>A0A834FF11_ORYME</name>
<evidence type="ECO:0000259" key="17">
    <source>
        <dbReference type="PROSITE" id="PS50821"/>
    </source>
</evidence>
<dbReference type="Pfam" id="PF00636">
    <property type="entry name" value="Ribonuclease_3"/>
    <property type="match status" value="2"/>
</dbReference>
<dbReference type="GO" id="GO:0005634">
    <property type="term" value="C:nucleus"/>
    <property type="evidence" value="ECO:0007669"/>
    <property type="project" value="TreeGrafter"/>
</dbReference>
<evidence type="ECO:0000256" key="4">
    <source>
        <dbReference type="ARBA" id="ARBA00022723"/>
    </source>
</evidence>
<keyword evidence="7" id="KW-0255">Endonuclease</keyword>
<keyword evidence="6" id="KW-0547">Nucleotide-binding</keyword>
<keyword evidence="4" id="KW-0479">Metal-binding</keyword>
<dbReference type="GO" id="GO:0003723">
    <property type="term" value="F:RNA binding"/>
    <property type="evidence" value="ECO:0007669"/>
    <property type="project" value="UniProtKB-UniRule"/>
</dbReference>
<dbReference type="SUPFAM" id="SSF69065">
    <property type="entry name" value="RNase III domain-like"/>
    <property type="match status" value="2"/>
</dbReference>
<dbReference type="GO" id="GO:0046872">
    <property type="term" value="F:metal ion binding"/>
    <property type="evidence" value="ECO:0007669"/>
    <property type="project" value="UniProtKB-KW"/>
</dbReference>
<dbReference type="PROSITE" id="PS50821">
    <property type="entry name" value="PAZ"/>
    <property type="match status" value="1"/>
</dbReference>
<evidence type="ECO:0000256" key="12">
    <source>
        <dbReference type="ARBA" id="ARBA00023211"/>
    </source>
</evidence>
<keyword evidence="11" id="KW-0943">RNA-mediated gene silencing</keyword>
<evidence type="ECO:0000256" key="10">
    <source>
        <dbReference type="ARBA" id="ARBA00022884"/>
    </source>
</evidence>
<evidence type="ECO:0000256" key="3">
    <source>
        <dbReference type="ARBA" id="ARBA00022722"/>
    </source>
</evidence>
<feature type="region of interest" description="Disordered" evidence="14">
    <location>
        <begin position="438"/>
        <end position="473"/>
    </location>
</feature>
<evidence type="ECO:0000256" key="14">
    <source>
        <dbReference type="SAM" id="MobiDB-lite"/>
    </source>
</evidence>
<dbReference type="Pfam" id="PF20932">
    <property type="entry name" value="Dicer_dsRBD"/>
    <property type="match status" value="1"/>
</dbReference>
<dbReference type="FunFam" id="1.10.1520.10:FF:000023">
    <property type="entry name" value="Endoribonuclease dcr-1"/>
    <property type="match status" value="1"/>
</dbReference>
<dbReference type="Gene3D" id="2.170.260.10">
    <property type="entry name" value="paz domain"/>
    <property type="match status" value="1"/>
</dbReference>
<comment type="caution">
    <text evidence="18">The sequence shown here is derived from an EMBL/GenBank/DDBJ whole genome shotgun (WGS) entry which is preliminary data.</text>
</comment>
<keyword evidence="5" id="KW-0677">Repeat</keyword>
<proteinExistence type="predicted"/>
<dbReference type="CDD" id="cd00593">
    <property type="entry name" value="RIBOc"/>
    <property type="match status" value="2"/>
</dbReference>
<feature type="domain" description="RNase III" evidence="16">
    <location>
        <begin position="344"/>
        <end position="420"/>
    </location>
</feature>
<dbReference type="InterPro" id="IPR003100">
    <property type="entry name" value="PAZ_dom"/>
</dbReference>
<gene>
    <name evidence="18" type="ORF">FQA47_008344</name>
</gene>
<dbReference type="GO" id="GO:0030422">
    <property type="term" value="P:siRNA processing"/>
    <property type="evidence" value="ECO:0007669"/>
    <property type="project" value="InterPro"/>
</dbReference>
<evidence type="ECO:0000256" key="2">
    <source>
        <dbReference type="ARBA" id="ARBA00001946"/>
    </source>
</evidence>
<dbReference type="GO" id="GO:0005737">
    <property type="term" value="C:cytoplasm"/>
    <property type="evidence" value="ECO:0007669"/>
    <property type="project" value="TreeGrafter"/>
</dbReference>
<dbReference type="InterPro" id="IPR044441">
    <property type="entry name" value="DICER_DSRM"/>
</dbReference>
<evidence type="ECO:0000256" key="11">
    <source>
        <dbReference type="ARBA" id="ARBA00023158"/>
    </source>
</evidence>
<dbReference type="PROSITE" id="PS00517">
    <property type="entry name" value="RNASE_3_1"/>
    <property type="match status" value="1"/>
</dbReference>
<dbReference type="GO" id="GO:0004525">
    <property type="term" value="F:ribonuclease III activity"/>
    <property type="evidence" value="ECO:0007669"/>
    <property type="project" value="InterPro"/>
</dbReference>
<feature type="compositionally biased region" description="Low complexity" evidence="14">
    <location>
        <begin position="310"/>
        <end position="321"/>
    </location>
</feature>
<dbReference type="GO" id="GO:0051239">
    <property type="term" value="P:regulation of multicellular organismal process"/>
    <property type="evidence" value="ECO:0007669"/>
    <property type="project" value="UniProtKB-ARBA"/>
</dbReference>
<feature type="compositionally biased region" description="Low complexity" evidence="14">
    <location>
        <begin position="255"/>
        <end position="281"/>
    </location>
</feature>
<accession>A0A834FF11</accession>
<dbReference type="InterPro" id="IPR036389">
    <property type="entry name" value="RNase_III_sf"/>
</dbReference>
<dbReference type="GO" id="GO:0031054">
    <property type="term" value="P:pre-miRNA processing"/>
    <property type="evidence" value="ECO:0007669"/>
    <property type="project" value="InterPro"/>
</dbReference>
<dbReference type="Pfam" id="PF02170">
    <property type="entry name" value="PAZ"/>
    <property type="match status" value="1"/>
</dbReference>
<evidence type="ECO:0000256" key="7">
    <source>
        <dbReference type="ARBA" id="ARBA00022759"/>
    </source>
</evidence>
<dbReference type="PROSITE" id="PS50142">
    <property type="entry name" value="RNASE_3_2"/>
    <property type="match status" value="2"/>
</dbReference>
<feature type="region of interest" description="Disordered" evidence="14">
    <location>
        <begin position="107"/>
        <end position="181"/>
    </location>
</feature>
<dbReference type="CDD" id="cd10843">
    <property type="entry name" value="DSRM_DICER"/>
    <property type="match status" value="1"/>
</dbReference>
<comment type="cofactor">
    <cofactor evidence="2">
        <name>Mg(2+)</name>
        <dbReference type="ChEBI" id="CHEBI:18420"/>
    </cofactor>
</comment>
<feature type="compositionally biased region" description="Basic and acidic residues" evidence="14">
    <location>
        <begin position="440"/>
        <end position="453"/>
    </location>
</feature>
<evidence type="ECO:0000313" key="19">
    <source>
        <dbReference type="Proteomes" id="UP000646548"/>
    </source>
</evidence>
<evidence type="ECO:0000259" key="15">
    <source>
        <dbReference type="PROSITE" id="PS50137"/>
    </source>
</evidence>
<dbReference type="Proteomes" id="UP000646548">
    <property type="component" value="Unassembled WGS sequence"/>
</dbReference>
<organism evidence="18 19">
    <name type="scientific">Oryzias melastigma</name>
    <name type="common">Marine medaka</name>
    <dbReference type="NCBI Taxonomy" id="30732"/>
    <lineage>
        <taxon>Eukaryota</taxon>
        <taxon>Metazoa</taxon>
        <taxon>Chordata</taxon>
        <taxon>Craniata</taxon>
        <taxon>Vertebrata</taxon>
        <taxon>Euteleostomi</taxon>
        <taxon>Actinopterygii</taxon>
        <taxon>Neopterygii</taxon>
        <taxon>Teleostei</taxon>
        <taxon>Neoteleostei</taxon>
        <taxon>Acanthomorphata</taxon>
        <taxon>Ovalentaria</taxon>
        <taxon>Atherinomorphae</taxon>
        <taxon>Beloniformes</taxon>
        <taxon>Adrianichthyidae</taxon>
        <taxon>Oryziinae</taxon>
        <taxon>Oryzias</taxon>
    </lineage>
</organism>
<comment type="cofactor">
    <cofactor evidence="1">
        <name>Mn(2+)</name>
        <dbReference type="ChEBI" id="CHEBI:29035"/>
    </cofactor>
</comment>
<dbReference type="PANTHER" id="PTHR14950">
    <property type="entry name" value="DICER-RELATED"/>
    <property type="match status" value="1"/>
</dbReference>
<dbReference type="PANTHER" id="PTHR14950:SF37">
    <property type="entry name" value="ENDORIBONUCLEASE DICER"/>
    <property type="match status" value="1"/>
</dbReference>
<dbReference type="GO" id="GO:0004530">
    <property type="term" value="F:deoxyribonuclease I activity"/>
    <property type="evidence" value="ECO:0007669"/>
    <property type="project" value="TreeGrafter"/>
</dbReference>
<keyword evidence="8" id="KW-0378">Hydrolase</keyword>
<dbReference type="PROSITE" id="PS50137">
    <property type="entry name" value="DS_RBD"/>
    <property type="match status" value="1"/>
</dbReference>